<dbReference type="Proteomes" id="UP000811609">
    <property type="component" value="Chromosome 8"/>
</dbReference>
<protein>
    <submittedName>
        <fullName evidence="1">Uncharacterized protein</fullName>
    </submittedName>
</protein>
<keyword evidence="2" id="KW-1185">Reference proteome</keyword>
<dbReference type="AlphaFoldDB" id="A0A8T1PS51"/>
<comment type="caution">
    <text evidence="1">The sequence shown here is derived from an EMBL/GenBank/DDBJ whole genome shotgun (WGS) entry which is preliminary data.</text>
</comment>
<evidence type="ECO:0000313" key="2">
    <source>
        <dbReference type="Proteomes" id="UP000811609"/>
    </source>
</evidence>
<evidence type="ECO:0000313" key="1">
    <source>
        <dbReference type="EMBL" id="KAG6645078.1"/>
    </source>
</evidence>
<organism evidence="1 2">
    <name type="scientific">Carya illinoinensis</name>
    <name type="common">Pecan</name>
    <dbReference type="NCBI Taxonomy" id="32201"/>
    <lineage>
        <taxon>Eukaryota</taxon>
        <taxon>Viridiplantae</taxon>
        <taxon>Streptophyta</taxon>
        <taxon>Embryophyta</taxon>
        <taxon>Tracheophyta</taxon>
        <taxon>Spermatophyta</taxon>
        <taxon>Magnoliopsida</taxon>
        <taxon>eudicotyledons</taxon>
        <taxon>Gunneridae</taxon>
        <taxon>Pentapetalae</taxon>
        <taxon>rosids</taxon>
        <taxon>fabids</taxon>
        <taxon>Fagales</taxon>
        <taxon>Juglandaceae</taxon>
        <taxon>Carya</taxon>
    </lineage>
</organism>
<sequence>MQSPPLSCSLLAYVQSQLVFINTRKKFTFPSLCCVCASTQKNMFFFSLLLRAKPKNLIFSKNCCPFCASFYIPFFFFFSILSSKCLSQSQVKFSKTIKLRVLCLISPSLILHATY</sequence>
<proteinExistence type="predicted"/>
<name>A0A8T1PS51_CARIL</name>
<accession>A0A8T1PS51</accession>
<dbReference type="EMBL" id="CM031816">
    <property type="protein sequence ID" value="KAG6645078.1"/>
    <property type="molecule type" value="Genomic_DNA"/>
</dbReference>
<gene>
    <name evidence="1" type="ORF">CIPAW_08G098000</name>
</gene>
<reference evidence="1" key="1">
    <citation type="submission" date="2020-12" db="EMBL/GenBank/DDBJ databases">
        <title>WGS assembly of Carya illinoinensis cv. Pawnee.</title>
        <authorList>
            <person name="Platts A."/>
            <person name="Shu S."/>
            <person name="Wright S."/>
            <person name="Barry K."/>
            <person name="Edger P."/>
            <person name="Pires J.C."/>
            <person name="Schmutz J."/>
        </authorList>
    </citation>
    <scope>NUCLEOTIDE SEQUENCE</scope>
    <source>
        <tissue evidence="1">Leaf</tissue>
    </source>
</reference>